<proteinExistence type="predicted"/>
<comment type="caution">
    <text evidence="1">The sequence shown here is derived from an EMBL/GenBank/DDBJ whole genome shotgun (WGS) entry which is preliminary data.</text>
</comment>
<evidence type="ECO:0000313" key="1">
    <source>
        <dbReference type="EMBL" id="CAK9092652.1"/>
    </source>
</evidence>
<organism evidence="1 3">
    <name type="scientific">Durusdinium trenchii</name>
    <dbReference type="NCBI Taxonomy" id="1381693"/>
    <lineage>
        <taxon>Eukaryota</taxon>
        <taxon>Sar</taxon>
        <taxon>Alveolata</taxon>
        <taxon>Dinophyceae</taxon>
        <taxon>Suessiales</taxon>
        <taxon>Symbiodiniaceae</taxon>
        <taxon>Durusdinium</taxon>
    </lineage>
</organism>
<dbReference type="InterPro" id="IPR032675">
    <property type="entry name" value="LRR_dom_sf"/>
</dbReference>
<sequence length="139" mass="15190">MATSAFTHRNDASTVVELQSKIFHQKVVLRNHLNLEDLTQADMAELAASLPHFENIKVLNIKRFKAGEVEAKAFFEALGSIPLQKLCMSSAVHAEAAGQAMVKALQELDVAAFAALTELDFSYCRMDHGLGEATRTTEG</sequence>
<protein>
    <submittedName>
        <fullName evidence="1">Uncharacterized protein</fullName>
    </submittedName>
</protein>
<keyword evidence="3" id="KW-1185">Reference proteome</keyword>
<dbReference type="EMBL" id="CAXAMN010025106">
    <property type="protein sequence ID" value="CAK9092652.1"/>
    <property type="molecule type" value="Genomic_DNA"/>
</dbReference>
<evidence type="ECO:0000313" key="3">
    <source>
        <dbReference type="Proteomes" id="UP001642484"/>
    </source>
</evidence>
<dbReference type="SUPFAM" id="SSF52047">
    <property type="entry name" value="RNI-like"/>
    <property type="match status" value="1"/>
</dbReference>
<name>A0ABP0QWH9_9DINO</name>
<dbReference type="Proteomes" id="UP001642484">
    <property type="component" value="Unassembled WGS sequence"/>
</dbReference>
<reference evidence="1 3" key="1">
    <citation type="submission" date="2024-02" db="EMBL/GenBank/DDBJ databases">
        <authorList>
            <person name="Chen Y."/>
            <person name="Shah S."/>
            <person name="Dougan E. K."/>
            <person name="Thang M."/>
            <person name="Chan C."/>
        </authorList>
    </citation>
    <scope>NUCLEOTIDE SEQUENCE [LARGE SCALE GENOMIC DNA]</scope>
</reference>
<evidence type="ECO:0000313" key="2">
    <source>
        <dbReference type="EMBL" id="CAK9092719.1"/>
    </source>
</evidence>
<dbReference type="Gene3D" id="3.80.10.10">
    <property type="entry name" value="Ribonuclease Inhibitor"/>
    <property type="match status" value="1"/>
</dbReference>
<gene>
    <name evidence="1" type="ORF">CCMP2556_LOCUS44351</name>
    <name evidence="2" type="ORF">CCMP2556_LOCUS44379</name>
</gene>
<dbReference type="EMBL" id="CAXAMN010025117">
    <property type="protein sequence ID" value="CAK9092719.1"/>
    <property type="molecule type" value="Genomic_DNA"/>
</dbReference>
<accession>A0ABP0QWH9</accession>